<organism evidence="1 2">
    <name type="scientific">Edwardsiella hoshinae</name>
    <dbReference type="NCBI Taxonomy" id="93378"/>
    <lineage>
        <taxon>Bacteria</taxon>
        <taxon>Pseudomonadati</taxon>
        <taxon>Pseudomonadota</taxon>
        <taxon>Gammaproteobacteria</taxon>
        <taxon>Enterobacterales</taxon>
        <taxon>Hafniaceae</taxon>
        <taxon>Edwardsiella</taxon>
    </lineage>
</organism>
<dbReference type="AlphaFoldDB" id="A0A376DF62"/>
<accession>A0A376DF62</accession>
<protein>
    <submittedName>
        <fullName evidence="1">Uncharacterized protein</fullName>
    </submittedName>
</protein>
<evidence type="ECO:0000313" key="1">
    <source>
        <dbReference type="EMBL" id="STC88331.1"/>
    </source>
</evidence>
<name>A0A376DF62_9GAMM</name>
<sequence length="83" mass="9285">MEITIKQLPDKSIAHRRFCERLVYFLASTVGRAHDRSLFPSGAWRGERSIQAAVESQRVDDLGGDLFDRVVGGIEVVDLLLTV</sequence>
<dbReference type="Proteomes" id="UP000255248">
    <property type="component" value="Unassembled WGS sequence"/>
</dbReference>
<proteinExistence type="predicted"/>
<reference evidence="1 2" key="1">
    <citation type="submission" date="2018-06" db="EMBL/GenBank/DDBJ databases">
        <authorList>
            <consortium name="Pathogen Informatics"/>
            <person name="Doyle S."/>
        </authorList>
    </citation>
    <scope>NUCLEOTIDE SEQUENCE [LARGE SCALE GENOMIC DNA]</scope>
    <source>
        <strain evidence="1 2">NCTC12121</strain>
    </source>
</reference>
<gene>
    <name evidence="1" type="ORF">NCTC12121_01746</name>
</gene>
<dbReference type="EMBL" id="UFXZ01000001">
    <property type="protein sequence ID" value="STC88331.1"/>
    <property type="molecule type" value="Genomic_DNA"/>
</dbReference>
<evidence type="ECO:0000313" key="2">
    <source>
        <dbReference type="Proteomes" id="UP000255248"/>
    </source>
</evidence>